<dbReference type="PANTHER" id="PTHR11735:SF11">
    <property type="entry name" value="TRNA THREONYLCARBAMOYLADENOSINE BIOSYNTHESIS PROTEIN TSAB"/>
    <property type="match status" value="1"/>
</dbReference>
<proteinExistence type="predicted"/>
<keyword evidence="3" id="KW-1185">Reference proteome</keyword>
<accession>A0A0A3HXJ1</accession>
<dbReference type="PANTHER" id="PTHR11735">
    <property type="entry name" value="TRNA N6-ADENOSINE THREONYLCARBAMOYLTRANSFERASE"/>
    <property type="match status" value="1"/>
</dbReference>
<evidence type="ECO:0000259" key="1">
    <source>
        <dbReference type="Pfam" id="PF00814"/>
    </source>
</evidence>
<gene>
    <name evidence="2" type="ORF">CD33_03390</name>
</gene>
<dbReference type="SUPFAM" id="SSF53067">
    <property type="entry name" value="Actin-like ATPase domain"/>
    <property type="match status" value="2"/>
</dbReference>
<reference evidence="2 3" key="1">
    <citation type="submission" date="2014-02" db="EMBL/GenBank/DDBJ databases">
        <title>Draft genome sequence of Lysinibacillus sinduriensis JCM 15800.</title>
        <authorList>
            <person name="Zhang F."/>
            <person name="Wang G."/>
            <person name="Zhang L."/>
        </authorList>
    </citation>
    <scope>NUCLEOTIDE SEQUENCE [LARGE SCALE GENOMIC DNA]</scope>
    <source>
        <strain evidence="2 3">JCM 15800</strain>
    </source>
</reference>
<dbReference type="Pfam" id="PF00814">
    <property type="entry name" value="TsaD"/>
    <property type="match status" value="1"/>
</dbReference>
<dbReference type="GO" id="GO:0005829">
    <property type="term" value="C:cytosol"/>
    <property type="evidence" value="ECO:0007669"/>
    <property type="project" value="TreeGrafter"/>
</dbReference>
<name>A0A0A3HXJ1_9BACL</name>
<comment type="caution">
    <text evidence="2">The sequence shown here is derived from an EMBL/GenBank/DDBJ whole genome shotgun (WGS) entry which is preliminary data.</text>
</comment>
<dbReference type="AlphaFoldDB" id="A0A0A3HXJ1"/>
<dbReference type="STRING" id="1384057.CD33_03390"/>
<dbReference type="InterPro" id="IPR022496">
    <property type="entry name" value="T6A_TsaB"/>
</dbReference>
<dbReference type="eggNOG" id="COG1214">
    <property type="taxonomic scope" value="Bacteria"/>
</dbReference>
<protein>
    <recommendedName>
        <fullName evidence="1">Gcp-like domain-containing protein</fullName>
    </recommendedName>
</protein>
<sequence length="233" mass="25496">MIWLGIETSNSPLSIAIVENGQIVEEIVQNEKLTHSVTVMPTIEELFQKADVKPINLDAIAVSEGPGSYTGLRIGVTVAKTLAWTLKKPLVGVSSLQVLAANGQGFNGVICSLFDARRQNVYAAAYDGETLQPLIKDHHTSIVGLLEQLHDLNMPVLFVGIDVENFKEVIADRLGEHALFADASLALPRGSKLIELAQKQPLSQIDEVHGFVPQYHRITEAEANWIKDQKKGQ</sequence>
<dbReference type="InterPro" id="IPR043129">
    <property type="entry name" value="ATPase_NBD"/>
</dbReference>
<dbReference type="NCBIfam" id="TIGR03725">
    <property type="entry name" value="T6A_YeaZ"/>
    <property type="match status" value="1"/>
</dbReference>
<evidence type="ECO:0000313" key="2">
    <source>
        <dbReference type="EMBL" id="KGR77169.1"/>
    </source>
</evidence>
<dbReference type="Proteomes" id="UP000030408">
    <property type="component" value="Unassembled WGS sequence"/>
</dbReference>
<dbReference type="InterPro" id="IPR000905">
    <property type="entry name" value="Gcp-like_dom"/>
</dbReference>
<dbReference type="OrthoDB" id="9784166at2"/>
<dbReference type="RefSeq" id="WP_036198173.1">
    <property type="nucleotide sequence ID" value="NZ_AVCY01000016.1"/>
</dbReference>
<dbReference type="GO" id="GO:0002949">
    <property type="term" value="P:tRNA threonylcarbamoyladenosine modification"/>
    <property type="evidence" value="ECO:0007669"/>
    <property type="project" value="InterPro"/>
</dbReference>
<dbReference type="CDD" id="cd24032">
    <property type="entry name" value="ASKHA_NBD_TsaB"/>
    <property type="match status" value="1"/>
</dbReference>
<feature type="domain" description="Gcp-like" evidence="1">
    <location>
        <begin position="27"/>
        <end position="225"/>
    </location>
</feature>
<organism evidence="2 3">
    <name type="scientific">Ureibacillus sinduriensis BLB-1 = JCM 15800</name>
    <dbReference type="NCBI Taxonomy" id="1384057"/>
    <lineage>
        <taxon>Bacteria</taxon>
        <taxon>Bacillati</taxon>
        <taxon>Bacillota</taxon>
        <taxon>Bacilli</taxon>
        <taxon>Bacillales</taxon>
        <taxon>Caryophanaceae</taxon>
        <taxon>Ureibacillus</taxon>
    </lineage>
</organism>
<dbReference type="Gene3D" id="3.30.420.40">
    <property type="match status" value="2"/>
</dbReference>
<evidence type="ECO:0000313" key="3">
    <source>
        <dbReference type="Proteomes" id="UP000030408"/>
    </source>
</evidence>
<dbReference type="EMBL" id="JPVO01000040">
    <property type="protein sequence ID" value="KGR77169.1"/>
    <property type="molecule type" value="Genomic_DNA"/>
</dbReference>